<reference evidence="2" key="1">
    <citation type="submission" date="2014-07" db="EMBL/GenBank/DDBJ databases">
        <authorList>
            <person name="Wibberg D."/>
        </authorList>
    </citation>
    <scope>NUCLEOTIDE SEQUENCE [LARGE SCALE GENOMIC DNA]</scope>
    <source>
        <strain evidence="2">DG5</strain>
    </source>
</reference>
<dbReference type="PATRIC" id="fig|29343.3.peg.843"/>
<evidence type="ECO:0000313" key="1">
    <source>
        <dbReference type="EMBL" id="CDZ23929.1"/>
    </source>
</evidence>
<sequence>MTVLQKEIAQPQVVIQSDGRINIPKKEDGSVWTLEELREKMKWSRWPMFDELEPLFRRWWELRYKNRFHRYWTVEELMEMKDIQQFLGLESR</sequence>
<dbReference type="HOGENOM" id="CLU_2408026_0_0_9"/>
<gene>
    <name evidence="1" type="ORF">CCDG5_0800</name>
</gene>
<dbReference type="Proteomes" id="UP000032431">
    <property type="component" value="Chromosome I"/>
</dbReference>
<evidence type="ECO:0000313" key="2">
    <source>
        <dbReference type="Proteomes" id="UP000032431"/>
    </source>
</evidence>
<proteinExistence type="predicted"/>
<keyword evidence="2" id="KW-1185">Reference proteome</keyword>
<accession>A0A078KS47</accession>
<name>A0A078KS47_9FIRM</name>
<dbReference type="OrthoDB" id="9835330at2"/>
<dbReference type="EMBL" id="LM995447">
    <property type="protein sequence ID" value="CDZ23929.1"/>
    <property type="molecule type" value="Genomic_DNA"/>
</dbReference>
<dbReference type="AlphaFoldDB" id="A0A078KS47"/>
<organism evidence="1 2">
    <name type="scientific">[Clostridium] cellulosi</name>
    <dbReference type="NCBI Taxonomy" id="29343"/>
    <lineage>
        <taxon>Bacteria</taxon>
        <taxon>Bacillati</taxon>
        <taxon>Bacillota</taxon>
        <taxon>Clostridia</taxon>
        <taxon>Eubacteriales</taxon>
        <taxon>Oscillospiraceae</taxon>
        <taxon>Oscillospiraceae incertae sedis</taxon>
    </lineage>
</organism>
<protein>
    <submittedName>
        <fullName evidence="1">Uncharacterized protein</fullName>
    </submittedName>
</protein>
<dbReference type="KEGG" id="ccel:CCDG5_0800"/>